<protein>
    <submittedName>
        <fullName evidence="1">Uncharacterized protein</fullName>
    </submittedName>
</protein>
<name>A0AAD8Y472_9STRA</name>
<comment type="caution">
    <text evidence="1">The sequence shown here is derived from an EMBL/GenBank/DDBJ whole genome shotgun (WGS) entry which is preliminary data.</text>
</comment>
<accession>A0AAD8Y472</accession>
<sequence length="67" mass="7832">MADNPQNRSSASANDEGEIRFNQLLDEQDHNRCKEGNKNALLAEKLERLRALRDELAKDNWMFESKR</sequence>
<evidence type="ECO:0000313" key="1">
    <source>
        <dbReference type="EMBL" id="KAK1738754.1"/>
    </source>
</evidence>
<dbReference type="EMBL" id="JATAAI010000020">
    <property type="protein sequence ID" value="KAK1738754.1"/>
    <property type="molecule type" value="Genomic_DNA"/>
</dbReference>
<evidence type="ECO:0000313" key="2">
    <source>
        <dbReference type="Proteomes" id="UP001224775"/>
    </source>
</evidence>
<dbReference type="Proteomes" id="UP001224775">
    <property type="component" value="Unassembled WGS sequence"/>
</dbReference>
<organism evidence="1 2">
    <name type="scientific">Skeletonema marinoi</name>
    <dbReference type="NCBI Taxonomy" id="267567"/>
    <lineage>
        <taxon>Eukaryota</taxon>
        <taxon>Sar</taxon>
        <taxon>Stramenopiles</taxon>
        <taxon>Ochrophyta</taxon>
        <taxon>Bacillariophyta</taxon>
        <taxon>Coscinodiscophyceae</taxon>
        <taxon>Thalassiosirophycidae</taxon>
        <taxon>Thalassiosirales</taxon>
        <taxon>Skeletonemataceae</taxon>
        <taxon>Skeletonema</taxon>
        <taxon>Skeletonema marinoi-dohrnii complex</taxon>
    </lineage>
</organism>
<keyword evidence="2" id="KW-1185">Reference proteome</keyword>
<dbReference type="AlphaFoldDB" id="A0AAD8Y472"/>
<proteinExistence type="predicted"/>
<reference evidence="1" key="1">
    <citation type="submission" date="2023-06" db="EMBL/GenBank/DDBJ databases">
        <title>Survivors Of The Sea: Transcriptome response of Skeletonema marinoi to long-term dormancy.</title>
        <authorList>
            <person name="Pinder M.I.M."/>
            <person name="Kourtchenko O."/>
            <person name="Robertson E.K."/>
            <person name="Larsson T."/>
            <person name="Maumus F."/>
            <person name="Osuna-Cruz C.M."/>
            <person name="Vancaester E."/>
            <person name="Stenow R."/>
            <person name="Vandepoele K."/>
            <person name="Ploug H."/>
            <person name="Bruchert V."/>
            <person name="Godhe A."/>
            <person name="Topel M."/>
        </authorList>
    </citation>
    <scope>NUCLEOTIDE SEQUENCE</scope>
    <source>
        <strain evidence="1">R05AC</strain>
    </source>
</reference>
<gene>
    <name evidence="1" type="ORF">QTG54_010784</name>
</gene>